<evidence type="ECO:0000313" key="14">
    <source>
        <dbReference type="Proteomes" id="UP001569963"/>
    </source>
</evidence>
<comment type="similarity">
    <text evidence="2 12">Belongs to the cytochrome ubiquinol oxidase subunit 1 family.</text>
</comment>
<evidence type="ECO:0000256" key="12">
    <source>
        <dbReference type="PIRNR" id="PIRNR006446"/>
    </source>
</evidence>
<feature type="transmembrane region" description="Helical" evidence="12">
    <location>
        <begin position="129"/>
        <end position="146"/>
    </location>
</feature>
<evidence type="ECO:0000256" key="9">
    <source>
        <dbReference type="ARBA" id="ARBA00022989"/>
    </source>
</evidence>
<dbReference type="Pfam" id="PF01654">
    <property type="entry name" value="Cyt_bd_oxida_I"/>
    <property type="match status" value="2"/>
</dbReference>
<keyword evidence="3 12" id="KW-0813">Transport</keyword>
<sequence>MNAETLDLARLQFAITAGAHFLFVALTLGLAPLLAAIQTRATVSGSETHWRMTRFWGQLYVINYGMGIVTGLVMEFQFGLNWSGLTTFAGDVFGAPLAMETLVAFFIESTFLGLWIFGWGRVNKWAHLALLWIVTLTAYVSAYWIIAANGWLQNPVGAERRGDRMVLVDRAAMLANPDALIALLHVIGAGLLTGGFFLAGISAFHLRRRTADLDLFRRSMRTGMIVALPASLLTLGAGFNQFAVVADHLPMKFAVSQGDTAEQARLQAELAAELGPGDYSPPDWINLPLAVMMFLGVVLFVFASVGLVLAYTNRAGILMRAWQRLLTWSVVLPFAAVIAGWIFREVGRQPWTINQVLRTEDALGPSVSAGGMRLTLIGFTALFAVLIALDAWLLGRFARRGPDGSALGVPPETAVEPEPVPNF</sequence>
<keyword evidence="8 12" id="KW-0249">Electron transport</keyword>
<evidence type="ECO:0000256" key="3">
    <source>
        <dbReference type="ARBA" id="ARBA00022448"/>
    </source>
</evidence>
<evidence type="ECO:0000256" key="7">
    <source>
        <dbReference type="ARBA" id="ARBA00022723"/>
    </source>
</evidence>
<gene>
    <name evidence="13" type="ORF">SM611_05220</name>
</gene>
<dbReference type="EMBL" id="JAXCEI010000002">
    <property type="protein sequence ID" value="MFA1538323.1"/>
    <property type="molecule type" value="Genomic_DNA"/>
</dbReference>
<feature type="transmembrane region" description="Helical" evidence="12">
    <location>
        <begin position="289"/>
        <end position="313"/>
    </location>
</feature>
<reference evidence="13 14" key="1">
    <citation type="submission" date="2023-11" db="EMBL/GenBank/DDBJ databases">
        <title>Actinomadura monticuli sp. nov., isolated from volcanic ash.</title>
        <authorList>
            <person name="Lee S.D."/>
            <person name="Yang H."/>
            <person name="Kim I.S."/>
        </authorList>
    </citation>
    <scope>NUCLEOTIDE SEQUENCE [LARGE SCALE GENOMIC DNA]</scope>
    <source>
        <strain evidence="13 14">DLS-62</strain>
    </source>
</reference>
<evidence type="ECO:0000256" key="6">
    <source>
        <dbReference type="ARBA" id="ARBA00022692"/>
    </source>
</evidence>
<comment type="caution">
    <text evidence="13">The sequence shown here is derived from an EMBL/GenBank/DDBJ whole genome shotgun (WGS) entry which is preliminary data.</text>
</comment>
<evidence type="ECO:0000256" key="5">
    <source>
        <dbReference type="ARBA" id="ARBA00022617"/>
    </source>
</evidence>
<dbReference type="RefSeq" id="WP_371947663.1">
    <property type="nucleotide sequence ID" value="NZ_JAXCEI010000002.1"/>
</dbReference>
<dbReference type="Proteomes" id="UP001569963">
    <property type="component" value="Unassembled WGS sequence"/>
</dbReference>
<evidence type="ECO:0000256" key="10">
    <source>
        <dbReference type="ARBA" id="ARBA00023004"/>
    </source>
</evidence>
<evidence type="ECO:0000256" key="2">
    <source>
        <dbReference type="ARBA" id="ARBA00009819"/>
    </source>
</evidence>
<feature type="transmembrane region" description="Helical" evidence="12">
    <location>
        <begin position="225"/>
        <end position="246"/>
    </location>
</feature>
<dbReference type="PANTHER" id="PTHR30365">
    <property type="entry name" value="CYTOCHROME D UBIQUINOL OXIDASE"/>
    <property type="match status" value="1"/>
</dbReference>
<proteinExistence type="inferred from homology"/>
<feature type="transmembrane region" description="Helical" evidence="12">
    <location>
        <begin position="93"/>
        <end position="117"/>
    </location>
</feature>
<feature type="transmembrane region" description="Helical" evidence="12">
    <location>
        <begin position="12"/>
        <end position="34"/>
    </location>
</feature>
<feature type="transmembrane region" description="Helical" evidence="12">
    <location>
        <begin position="55"/>
        <end position="73"/>
    </location>
</feature>
<name>A0ABV4Q577_9ACTN</name>
<dbReference type="PIRSF" id="PIRSF006446">
    <property type="entry name" value="Cyt_quinol_oxidase_1"/>
    <property type="match status" value="1"/>
</dbReference>
<feature type="transmembrane region" description="Helical" evidence="12">
    <location>
        <begin position="374"/>
        <end position="394"/>
    </location>
</feature>
<evidence type="ECO:0000313" key="13">
    <source>
        <dbReference type="EMBL" id="MFA1538323.1"/>
    </source>
</evidence>
<keyword evidence="10 12" id="KW-0408">Iron</keyword>
<evidence type="ECO:0000256" key="11">
    <source>
        <dbReference type="ARBA" id="ARBA00023136"/>
    </source>
</evidence>
<dbReference type="InterPro" id="IPR002585">
    <property type="entry name" value="Cyt-d_ubiquinol_oxidase_su_1"/>
</dbReference>
<dbReference type="PANTHER" id="PTHR30365:SF15">
    <property type="entry name" value="CYTOCHROME BD UBIQUINOL OXIDASE SUBUNIT 1"/>
    <property type="match status" value="1"/>
</dbReference>
<protein>
    <submittedName>
        <fullName evidence="13">Cytochrome ubiquinol oxidase subunit I</fullName>
    </submittedName>
</protein>
<feature type="transmembrane region" description="Helical" evidence="12">
    <location>
        <begin position="325"/>
        <end position="343"/>
    </location>
</feature>
<evidence type="ECO:0000256" key="8">
    <source>
        <dbReference type="ARBA" id="ARBA00022982"/>
    </source>
</evidence>
<keyword evidence="7 12" id="KW-0479">Metal-binding</keyword>
<keyword evidence="4 12" id="KW-1003">Cell membrane</keyword>
<organism evidence="13 14">
    <name type="scientific">Actinomadura monticuli</name>
    <dbReference type="NCBI Taxonomy" id="3097367"/>
    <lineage>
        <taxon>Bacteria</taxon>
        <taxon>Bacillati</taxon>
        <taxon>Actinomycetota</taxon>
        <taxon>Actinomycetes</taxon>
        <taxon>Streptosporangiales</taxon>
        <taxon>Thermomonosporaceae</taxon>
        <taxon>Actinomadura</taxon>
    </lineage>
</organism>
<accession>A0ABV4Q577</accession>
<keyword evidence="11 12" id="KW-0472">Membrane</keyword>
<keyword evidence="6 12" id="KW-0812">Transmembrane</keyword>
<comment type="subcellular location">
    <subcellularLocation>
        <location evidence="1">Cell membrane</location>
        <topology evidence="1">Multi-pass membrane protein</topology>
    </subcellularLocation>
</comment>
<feature type="transmembrane region" description="Helical" evidence="12">
    <location>
        <begin position="179"/>
        <end position="204"/>
    </location>
</feature>
<keyword evidence="14" id="KW-1185">Reference proteome</keyword>
<evidence type="ECO:0000256" key="4">
    <source>
        <dbReference type="ARBA" id="ARBA00022475"/>
    </source>
</evidence>
<keyword evidence="9 12" id="KW-1133">Transmembrane helix</keyword>
<evidence type="ECO:0000256" key="1">
    <source>
        <dbReference type="ARBA" id="ARBA00004651"/>
    </source>
</evidence>
<keyword evidence="5 12" id="KW-0349">Heme</keyword>